<comment type="caution">
    <text evidence="9">The sequence shown here is derived from an EMBL/GenBank/DDBJ whole genome shotgun (WGS) entry which is preliminary data.</text>
</comment>
<dbReference type="PANTHER" id="PTHR42643">
    <property type="entry name" value="IONOTROPIC RECEPTOR 20A-RELATED"/>
    <property type="match status" value="1"/>
</dbReference>
<evidence type="ECO:0000313" key="9">
    <source>
        <dbReference type="EMBL" id="CAD2208416.1"/>
    </source>
</evidence>
<keyword evidence="2" id="KW-1003">Cell membrane</keyword>
<feature type="transmembrane region" description="Helical" evidence="8">
    <location>
        <begin position="131"/>
        <end position="156"/>
    </location>
</feature>
<keyword evidence="4 8" id="KW-1133">Transmembrane helix</keyword>
<organism evidence="9 10">
    <name type="scientific">Meloidogyne enterolobii</name>
    <name type="common">Root-knot nematode worm</name>
    <name type="synonym">Meloidogyne mayaguensis</name>
    <dbReference type="NCBI Taxonomy" id="390850"/>
    <lineage>
        <taxon>Eukaryota</taxon>
        <taxon>Metazoa</taxon>
        <taxon>Ecdysozoa</taxon>
        <taxon>Nematoda</taxon>
        <taxon>Chromadorea</taxon>
        <taxon>Rhabditida</taxon>
        <taxon>Tylenchina</taxon>
        <taxon>Tylenchomorpha</taxon>
        <taxon>Tylenchoidea</taxon>
        <taxon>Meloidogynidae</taxon>
        <taxon>Meloidogyninae</taxon>
        <taxon>Meloidogyne</taxon>
    </lineage>
</organism>
<dbReference type="EMBL" id="CAJEWN010003708">
    <property type="protein sequence ID" value="CAD2208416.1"/>
    <property type="molecule type" value="Genomic_DNA"/>
</dbReference>
<evidence type="ECO:0000313" key="10">
    <source>
        <dbReference type="Proteomes" id="UP000580250"/>
    </source>
</evidence>
<evidence type="ECO:0000256" key="6">
    <source>
        <dbReference type="ARBA" id="ARBA00023170"/>
    </source>
</evidence>
<dbReference type="InterPro" id="IPR052192">
    <property type="entry name" value="Insect_Ionotropic_Sensory_Rcpt"/>
</dbReference>
<dbReference type="OrthoDB" id="9997229at2759"/>
<reference evidence="9 10" key="1">
    <citation type="submission" date="2020-08" db="EMBL/GenBank/DDBJ databases">
        <authorList>
            <person name="Koutsovoulos G."/>
            <person name="Danchin GJ E."/>
        </authorList>
    </citation>
    <scope>NUCLEOTIDE SEQUENCE [LARGE SCALE GENOMIC DNA]</scope>
</reference>
<sequence length="165" mass="18717">MIEAFTDDPEFSKIITDKNLVILVDSLEDGIKTVQQYEGNAAFIAPSGRLRVLASLECNVTTIPNRVLTTYLSIAFRKGSPYKNYINKRIPLYWQNGLIRKWMVEYSGTFGRKNTSHRCSEINDDRLKRGIFGLIHFQGVFALLFAGLGMAVAVLLCEIYTSYYS</sequence>
<name>A0A6V7YA82_MELEN</name>
<evidence type="ECO:0000256" key="7">
    <source>
        <dbReference type="ARBA" id="ARBA00023180"/>
    </source>
</evidence>
<evidence type="ECO:0000256" key="2">
    <source>
        <dbReference type="ARBA" id="ARBA00022475"/>
    </source>
</evidence>
<proteinExistence type="predicted"/>
<keyword evidence="7" id="KW-0325">Glycoprotein</keyword>
<keyword evidence="5 8" id="KW-0472">Membrane</keyword>
<dbReference type="GO" id="GO:0005886">
    <property type="term" value="C:plasma membrane"/>
    <property type="evidence" value="ECO:0007669"/>
    <property type="project" value="UniProtKB-SubCell"/>
</dbReference>
<dbReference type="SUPFAM" id="SSF53850">
    <property type="entry name" value="Periplasmic binding protein-like II"/>
    <property type="match status" value="1"/>
</dbReference>
<keyword evidence="6" id="KW-0675">Receptor</keyword>
<dbReference type="Gene3D" id="3.40.190.10">
    <property type="entry name" value="Periplasmic binding protein-like II"/>
    <property type="match status" value="2"/>
</dbReference>
<evidence type="ECO:0000256" key="4">
    <source>
        <dbReference type="ARBA" id="ARBA00022989"/>
    </source>
</evidence>
<evidence type="ECO:0000256" key="1">
    <source>
        <dbReference type="ARBA" id="ARBA00004651"/>
    </source>
</evidence>
<dbReference type="AlphaFoldDB" id="A0A6V7YA82"/>
<comment type="subcellular location">
    <subcellularLocation>
        <location evidence="1">Cell membrane</location>
        <topology evidence="1">Multi-pass membrane protein</topology>
    </subcellularLocation>
</comment>
<evidence type="ECO:0000256" key="8">
    <source>
        <dbReference type="SAM" id="Phobius"/>
    </source>
</evidence>
<dbReference type="PANTHER" id="PTHR42643:SF24">
    <property type="entry name" value="IONOTROPIC RECEPTOR 60A"/>
    <property type="match status" value="1"/>
</dbReference>
<evidence type="ECO:0000256" key="3">
    <source>
        <dbReference type="ARBA" id="ARBA00022692"/>
    </source>
</evidence>
<accession>A0A6V7YA82</accession>
<keyword evidence="3 8" id="KW-0812">Transmembrane</keyword>
<protein>
    <submittedName>
        <fullName evidence="9">Uncharacterized protein</fullName>
    </submittedName>
</protein>
<dbReference type="Proteomes" id="UP000580250">
    <property type="component" value="Unassembled WGS sequence"/>
</dbReference>
<evidence type="ECO:0000256" key="5">
    <source>
        <dbReference type="ARBA" id="ARBA00023136"/>
    </source>
</evidence>
<gene>
    <name evidence="9" type="ORF">MENT_LOCUS62456</name>
</gene>